<reference evidence="4" key="1">
    <citation type="journal article" date="2019" name="Int. J. Syst. Evol. Microbiol.">
        <title>The Global Catalogue of Microorganisms (GCM) 10K type strain sequencing project: providing services to taxonomists for standard genome sequencing and annotation.</title>
        <authorList>
            <consortium name="The Broad Institute Genomics Platform"/>
            <consortium name="The Broad Institute Genome Sequencing Center for Infectious Disease"/>
            <person name="Wu L."/>
            <person name="Ma J."/>
        </authorList>
    </citation>
    <scope>NUCLEOTIDE SEQUENCE [LARGE SCALE GENOMIC DNA]</scope>
    <source>
        <strain evidence="4">JCM 13595</strain>
    </source>
</reference>
<dbReference type="NCBIfam" id="TIGR01552">
    <property type="entry name" value="phd_fam"/>
    <property type="match status" value="1"/>
</dbReference>
<name>A0ABP5FNN6_9MICC</name>
<keyword evidence="4" id="KW-1185">Reference proteome</keyword>
<dbReference type="EMBL" id="BAAAMN010000014">
    <property type="protein sequence ID" value="GAA2030754.1"/>
    <property type="molecule type" value="Genomic_DNA"/>
</dbReference>
<dbReference type="RefSeq" id="WP_343956380.1">
    <property type="nucleotide sequence ID" value="NZ_BAAAMN010000014.1"/>
</dbReference>
<protein>
    <recommendedName>
        <fullName evidence="2">Antitoxin</fullName>
    </recommendedName>
</protein>
<dbReference type="InterPro" id="IPR036165">
    <property type="entry name" value="YefM-like_sf"/>
</dbReference>
<accession>A0ABP5FNN6</accession>
<gene>
    <name evidence="3" type="ORF">GCM10009720_08700</name>
</gene>
<dbReference type="Gene3D" id="3.40.1620.10">
    <property type="entry name" value="YefM-like domain"/>
    <property type="match status" value="1"/>
</dbReference>
<comment type="caution">
    <text evidence="3">The sequence shown here is derived from an EMBL/GenBank/DDBJ whole genome shotgun (WGS) entry which is preliminary data.</text>
</comment>
<evidence type="ECO:0000256" key="1">
    <source>
        <dbReference type="ARBA" id="ARBA00009981"/>
    </source>
</evidence>
<comment type="similarity">
    <text evidence="1 2">Belongs to the phD/YefM antitoxin family.</text>
</comment>
<proteinExistence type="inferred from homology"/>
<dbReference type="Proteomes" id="UP001501461">
    <property type="component" value="Unassembled WGS sequence"/>
</dbReference>
<organism evidence="3 4">
    <name type="scientific">Yaniella flava</name>
    <dbReference type="NCBI Taxonomy" id="287930"/>
    <lineage>
        <taxon>Bacteria</taxon>
        <taxon>Bacillati</taxon>
        <taxon>Actinomycetota</taxon>
        <taxon>Actinomycetes</taxon>
        <taxon>Micrococcales</taxon>
        <taxon>Micrococcaceae</taxon>
        <taxon>Yaniella</taxon>
    </lineage>
</organism>
<dbReference type="InterPro" id="IPR006442">
    <property type="entry name" value="Antitoxin_Phd/YefM"/>
</dbReference>
<comment type="function">
    <text evidence="2">Antitoxin component of a type II toxin-antitoxin (TA) system.</text>
</comment>
<evidence type="ECO:0000256" key="2">
    <source>
        <dbReference type="RuleBase" id="RU362080"/>
    </source>
</evidence>
<dbReference type="SUPFAM" id="SSF143120">
    <property type="entry name" value="YefM-like"/>
    <property type="match status" value="1"/>
</dbReference>
<sequence length="83" mass="9138">MANNSQQISITDLRANLGTVMRHAQQTGQRTVVTRNGQPVAALIRVDGLTYVEMLPRGRVVSAHVDIDGPDLDRIRASIRQFA</sequence>
<evidence type="ECO:0000313" key="3">
    <source>
        <dbReference type="EMBL" id="GAA2030754.1"/>
    </source>
</evidence>
<dbReference type="Pfam" id="PF02604">
    <property type="entry name" value="PhdYeFM_antitox"/>
    <property type="match status" value="1"/>
</dbReference>
<evidence type="ECO:0000313" key="4">
    <source>
        <dbReference type="Proteomes" id="UP001501461"/>
    </source>
</evidence>